<keyword evidence="4" id="KW-1185">Reference proteome</keyword>
<dbReference type="RefSeq" id="WP_057632033.1">
    <property type="nucleotide sequence ID" value="NZ_LDJI01000005.1"/>
</dbReference>
<dbReference type="OrthoDB" id="7062037at2"/>
<feature type="signal peptide" evidence="1">
    <location>
        <begin position="1"/>
        <end position="20"/>
    </location>
</feature>
<accession>A0A0R0CII4</accession>
<dbReference type="InterPro" id="IPR025218">
    <property type="entry name" value="DUF4426"/>
</dbReference>
<dbReference type="STRING" id="405444.ABB26_02635"/>
<sequence length="153" mass="16422">MLRAAPLLLVAMLMSLSACSGQQAPRLVTPTQGHSSQADFGALRVYYNLLPTLAMNESVARSYGVQRSADQALLVVALRERSGAEDQPVEGMVTATATDLSGRQQQIVLRTVKTGTYTDHVGSVQISEHDTLRFAVQVAAAGDNGTLRFERGF</sequence>
<name>A0A0R0CII4_9GAMM</name>
<proteinExistence type="predicted"/>
<evidence type="ECO:0000259" key="2">
    <source>
        <dbReference type="Pfam" id="PF14467"/>
    </source>
</evidence>
<dbReference type="Gene3D" id="2.60.40.3340">
    <property type="entry name" value="Domain of unknown function DUF4426"/>
    <property type="match status" value="1"/>
</dbReference>
<keyword evidence="1" id="KW-0732">Signal</keyword>
<dbReference type="EMBL" id="LDJI01000005">
    <property type="protein sequence ID" value="KRG65758.1"/>
    <property type="molecule type" value="Genomic_DNA"/>
</dbReference>
<evidence type="ECO:0000256" key="1">
    <source>
        <dbReference type="SAM" id="SignalP"/>
    </source>
</evidence>
<comment type="caution">
    <text evidence="3">The sequence shown here is derived from an EMBL/GenBank/DDBJ whole genome shotgun (WGS) entry which is preliminary data.</text>
</comment>
<dbReference type="Pfam" id="PF14467">
    <property type="entry name" value="DUF4426"/>
    <property type="match status" value="1"/>
</dbReference>
<gene>
    <name evidence="3" type="ORF">ABB26_02635</name>
</gene>
<reference evidence="3 4" key="1">
    <citation type="submission" date="2015-05" db="EMBL/GenBank/DDBJ databases">
        <title>Genome sequencing and analysis of members of genus Stenotrophomonas.</title>
        <authorList>
            <person name="Patil P.P."/>
            <person name="Midha S."/>
            <person name="Patil P.B."/>
        </authorList>
    </citation>
    <scope>NUCLEOTIDE SEQUENCE [LARGE SCALE GENOMIC DNA]</scope>
    <source>
        <strain evidence="3 4">DSM 18929</strain>
    </source>
</reference>
<organism evidence="3 4">
    <name type="scientific">Stenotrophomonas humi</name>
    <dbReference type="NCBI Taxonomy" id="405444"/>
    <lineage>
        <taxon>Bacteria</taxon>
        <taxon>Pseudomonadati</taxon>
        <taxon>Pseudomonadota</taxon>
        <taxon>Gammaproteobacteria</taxon>
        <taxon>Lysobacterales</taxon>
        <taxon>Lysobacteraceae</taxon>
        <taxon>Stenotrophomonas</taxon>
    </lineage>
</organism>
<dbReference type="Proteomes" id="UP000050864">
    <property type="component" value="Unassembled WGS sequence"/>
</dbReference>
<protein>
    <recommendedName>
        <fullName evidence="2">DUF4426 domain-containing protein</fullName>
    </recommendedName>
</protein>
<feature type="chain" id="PRO_5006394104" description="DUF4426 domain-containing protein" evidence="1">
    <location>
        <begin position="21"/>
        <end position="153"/>
    </location>
</feature>
<dbReference type="PATRIC" id="fig|405444.3.peg.3094"/>
<dbReference type="AlphaFoldDB" id="A0A0R0CII4"/>
<evidence type="ECO:0000313" key="4">
    <source>
        <dbReference type="Proteomes" id="UP000050864"/>
    </source>
</evidence>
<evidence type="ECO:0000313" key="3">
    <source>
        <dbReference type="EMBL" id="KRG65758.1"/>
    </source>
</evidence>
<feature type="domain" description="DUF4426" evidence="2">
    <location>
        <begin position="38"/>
        <end position="153"/>
    </location>
</feature>
<dbReference type="PROSITE" id="PS51257">
    <property type="entry name" value="PROKAR_LIPOPROTEIN"/>
    <property type="match status" value="1"/>
</dbReference>